<keyword evidence="2" id="KW-0472">Membrane</keyword>
<protein>
    <recommendedName>
        <fullName evidence="3">SMP domain-containing protein</fullName>
    </recommendedName>
</protein>
<accession>A0A1Y1HJQ4</accession>
<evidence type="ECO:0000256" key="2">
    <source>
        <dbReference type="SAM" id="Phobius"/>
    </source>
</evidence>
<dbReference type="Proteomes" id="UP000054558">
    <property type="component" value="Unassembled WGS sequence"/>
</dbReference>
<feature type="transmembrane region" description="Helical" evidence="2">
    <location>
        <begin position="204"/>
        <end position="225"/>
    </location>
</feature>
<dbReference type="AlphaFoldDB" id="A0A1Y1HJQ4"/>
<dbReference type="Pfam" id="PF04927">
    <property type="entry name" value="SMP"/>
    <property type="match status" value="1"/>
</dbReference>
<gene>
    <name evidence="4" type="ORF">KFL_000180530</name>
</gene>
<dbReference type="EMBL" id="DF236967">
    <property type="protein sequence ID" value="GAQ78770.1"/>
    <property type="molecule type" value="Genomic_DNA"/>
</dbReference>
<evidence type="ECO:0000256" key="1">
    <source>
        <dbReference type="SAM" id="MobiDB-lite"/>
    </source>
</evidence>
<evidence type="ECO:0000313" key="5">
    <source>
        <dbReference type="Proteomes" id="UP000054558"/>
    </source>
</evidence>
<sequence>MASKVQVAEIPSGGSEPKGKAGPPPSKSDFPATPAQSAEKVQQDKLGDTVKPEQHEASKLGGKPGELRELGGKPVTSEDAAHIAAAEAAAGKSTGAGSLAARAQSAAAANEREGAQGSQQTSKPSANGASKRDAPEALSDKPGERQADKKRDVTEPKVHYYKEKESKEEDEGGISYASALRRPKEEVEVERREEAERENGLRKWLVPGAVAVLVVGVAVVVVSAFSKNKQHSSRR</sequence>
<feature type="compositionally biased region" description="Basic and acidic residues" evidence="1">
    <location>
        <begin position="41"/>
        <end position="58"/>
    </location>
</feature>
<evidence type="ECO:0000313" key="4">
    <source>
        <dbReference type="EMBL" id="GAQ78770.1"/>
    </source>
</evidence>
<evidence type="ECO:0000259" key="3">
    <source>
        <dbReference type="Pfam" id="PF04927"/>
    </source>
</evidence>
<keyword evidence="5" id="KW-1185">Reference proteome</keyword>
<reference evidence="4 5" key="1">
    <citation type="journal article" date="2014" name="Nat. Commun.">
        <title>Klebsormidium flaccidum genome reveals primary factors for plant terrestrial adaptation.</title>
        <authorList>
            <person name="Hori K."/>
            <person name="Maruyama F."/>
            <person name="Fujisawa T."/>
            <person name="Togashi T."/>
            <person name="Yamamoto N."/>
            <person name="Seo M."/>
            <person name="Sato S."/>
            <person name="Yamada T."/>
            <person name="Mori H."/>
            <person name="Tajima N."/>
            <person name="Moriyama T."/>
            <person name="Ikeuchi M."/>
            <person name="Watanabe M."/>
            <person name="Wada H."/>
            <person name="Kobayashi K."/>
            <person name="Saito M."/>
            <person name="Masuda T."/>
            <person name="Sasaki-Sekimoto Y."/>
            <person name="Mashiguchi K."/>
            <person name="Awai K."/>
            <person name="Shimojima M."/>
            <person name="Masuda S."/>
            <person name="Iwai M."/>
            <person name="Nobusawa T."/>
            <person name="Narise T."/>
            <person name="Kondo S."/>
            <person name="Saito H."/>
            <person name="Sato R."/>
            <person name="Murakawa M."/>
            <person name="Ihara Y."/>
            <person name="Oshima-Yamada Y."/>
            <person name="Ohtaka K."/>
            <person name="Satoh M."/>
            <person name="Sonobe K."/>
            <person name="Ishii M."/>
            <person name="Ohtani R."/>
            <person name="Kanamori-Sato M."/>
            <person name="Honoki R."/>
            <person name="Miyazaki D."/>
            <person name="Mochizuki H."/>
            <person name="Umetsu J."/>
            <person name="Higashi K."/>
            <person name="Shibata D."/>
            <person name="Kamiya Y."/>
            <person name="Sato N."/>
            <person name="Nakamura Y."/>
            <person name="Tabata S."/>
            <person name="Ida S."/>
            <person name="Kurokawa K."/>
            <person name="Ohta H."/>
        </authorList>
    </citation>
    <scope>NUCLEOTIDE SEQUENCE [LARGE SCALE GENOMIC DNA]</scope>
    <source>
        <strain evidence="4 5">NIES-2285</strain>
    </source>
</reference>
<feature type="compositionally biased region" description="Basic and acidic residues" evidence="1">
    <location>
        <begin position="130"/>
        <end position="167"/>
    </location>
</feature>
<feature type="compositionally biased region" description="Low complexity" evidence="1">
    <location>
        <begin position="82"/>
        <end position="109"/>
    </location>
</feature>
<feature type="compositionally biased region" description="Basic and acidic residues" evidence="1">
    <location>
        <begin position="182"/>
        <end position="199"/>
    </location>
</feature>
<feature type="region of interest" description="Disordered" evidence="1">
    <location>
        <begin position="1"/>
        <end position="199"/>
    </location>
</feature>
<feature type="compositionally biased region" description="Polar residues" evidence="1">
    <location>
        <begin position="118"/>
        <end position="128"/>
    </location>
</feature>
<proteinExistence type="predicted"/>
<dbReference type="InterPro" id="IPR007011">
    <property type="entry name" value="LEA_SMP_dom"/>
</dbReference>
<name>A0A1Y1HJQ4_KLENI</name>
<keyword evidence="2" id="KW-0812">Transmembrane</keyword>
<keyword evidence="2" id="KW-1133">Transmembrane helix</keyword>
<organism evidence="4 5">
    <name type="scientific">Klebsormidium nitens</name>
    <name type="common">Green alga</name>
    <name type="synonym">Ulothrix nitens</name>
    <dbReference type="NCBI Taxonomy" id="105231"/>
    <lineage>
        <taxon>Eukaryota</taxon>
        <taxon>Viridiplantae</taxon>
        <taxon>Streptophyta</taxon>
        <taxon>Klebsormidiophyceae</taxon>
        <taxon>Klebsormidiales</taxon>
        <taxon>Klebsormidiaceae</taxon>
        <taxon>Klebsormidium</taxon>
    </lineage>
</organism>
<feature type="domain" description="SMP" evidence="3">
    <location>
        <begin position="69"/>
        <end position="112"/>
    </location>
</feature>